<keyword evidence="2" id="KW-1185">Reference proteome</keyword>
<accession>A0A2S3VF16</accession>
<evidence type="ECO:0000313" key="1">
    <source>
        <dbReference type="EMBL" id="POF38558.1"/>
    </source>
</evidence>
<sequence length="507" mass="50186">AANYNGTVPTVTYTVTDGSGTDDTSTLNISVTPVDDSFTDANETVSTLEDTAVTGSVLTGTSSVDGPVSVVNFSIDGVAGTFTAGQTATIANVGTLVIAANGAYTFTPAANYNGTVPTVTYTVTDGSGTDDTSTLTISVTPVDDSFTDANESVTTAEDTAVTGSVLTGTSSVDGPVSVVSFTIDGVAGTFTAGQTATIANVGTLVIGANGAYTFTPAANYNGTVPTVTYTVTDGSGTDDTSTLNISVTPVNDNFTDASETVSTLEDTAITGSVLTGTSSVDGPVSVVSFTIDGVSGTFTAGQTATIANVGTLVIGANGAYTFTPAANYNGTVPTVTYTVTDGSGTDDTSTLNISVTPVDDSFTDISENVTTAEDTAVTGSVLTGTSSVDGPVSVVNFTIDGVAGTFTAGQTATIANVGTLVIAANGAYTFTPAANYNGTVPTVTYTVTDGSGTDDTSTLNISVTPVDDSFTDISESVTTAEDTAVTGSVLTGTSSVDGPVSVVSFTI</sequence>
<dbReference type="Gene3D" id="2.60.40.1200">
    <property type="match status" value="4"/>
</dbReference>
<protein>
    <recommendedName>
        <fullName evidence="3">Tandem-95 repeat protein</fullName>
    </recommendedName>
</protein>
<dbReference type="AlphaFoldDB" id="A0A2S3VF16"/>
<reference evidence="2" key="1">
    <citation type="submission" date="2017-02" db="EMBL/GenBank/DDBJ databases">
        <authorList>
            <person name="Furmanczyk E.M."/>
        </authorList>
    </citation>
    <scope>NUCLEOTIDE SEQUENCE [LARGE SCALE GENOMIC DNA]</scope>
    <source>
        <strain evidence="2">AP3_22</strain>
    </source>
</reference>
<gene>
    <name evidence="1" type="ORF">B0D71_30575</name>
</gene>
<proteinExistence type="predicted"/>
<dbReference type="EMBL" id="MUJK01000027">
    <property type="protein sequence ID" value="POF38558.1"/>
    <property type="molecule type" value="Genomic_DNA"/>
</dbReference>
<dbReference type="Pfam" id="PF17963">
    <property type="entry name" value="Big_9"/>
    <property type="match status" value="4"/>
</dbReference>
<organism evidence="1 2">
    <name type="scientific">Pseudomonas laurylsulfativorans</name>
    <dbReference type="NCBI Taxonomy" id="1943631"/>
    <lineage>
        <taxon>Bacteria</taxon>
        <taxon>Pseudomonadati</taxon>
        <taxon>Pseudomonadota</taxon>
        <taxon>Gammaproteobacteria</taxon>
        <taxon>Pseudomonadales</taxon>
        <taxon>Pseudomonadaceae</taxon>
        <taxon>Pseudomonas</taxon>
    </lineage>
</organism>
<evidence type="ECO:0008006" key="3">
    <source>
        <dbReference type="Google" id="ProtNLM"/>
    </source>
</evidence>
<evidence type="ECO:0000313" key="2">
    <source>
        <dbReference type="Proteomes" id="UP000237440"/>
    </source>
</evidence>
<dbReference type="RefSeq" id="WP_133160970.1">
    <property type="nucleotide sequence ID" value="NZ_MUJK01000027.1"/>
</dbReference>
<feature type="non-terminal residue" evidence="1">
    <location>
        <position position="507"/>
    </location>
</feature>
<name>A0A2S3VF16_9PSED</name>
<dbReference type="Proteomes" id="UP000237440">
    <property type="component" value="Unassembled WGS sequence"/>
</dbReference>
<dbReference type="NCBIfam" id="NF012211">
    <property type="entry name" value="tand_rpt_95"/>
    <property type="match status" value="4"/>
</dbReference>
<feature type="non-terminal residue" evidence="1">
    <location>
        <position position="1"/>
    </location>
</feature>
<comment type="caution">
    <text evidence="1">The sequence shown here is derived from an EMBL/GenBank/DDBJ whole genome shotgun (WGS) entry which is preliminary data.</text>
</comment>
<dbReference type="OrthoDB" id="9813456at2"/>